<name>A0A7D6AE20_PSEPU</name>
<keyword evidence="2" id="KW-0614">Plasmid</keyword>
<gene>
    <name evidence="2" type="ORF">H0H12_29815</name>
</gene>
<feature type="signal peptide" evidence="1">
    <location>
        <begin position="1"/>
        <end position="20"/>
    </location>
</feature>
<evidence type="ECO:0000313" key="3">
    <source>
        <dbReference type="Proteomes" id="UP000510934"/>
    </source>
</evidence>
<dbReference type="EMBL" id="CP059054">
    <property type="protein sequence ID" value="QLJ17421.1"/>
    <property type="molecule type" value="Genomic_DNA"/>
</dbReference>
<organism evidence="2 3">
    <name type="scientific">Pseudomonas putida</name>
    <name type="common">Arthrobacter siderocapsulatus</name>
    <dbReference type="NCBI Taxonomy" id="303"/>
    <lineage>
        <taxon>Bacteria</taxon>
        <taxon>Pseudomonadati</taxon>
        <taxon>Pseudomonadota</taxon>
        <taxon>Gammaproteobacteria</taxon>
        <taxon>Pseudomonadales</taxon>
        <taxon>Pseudomonadaceae</taxon>
        <taxon>Pseudomonas</taxon>
    </lineage>
</organism>
<evidence type="ECO:0008006" key="4">
    <source>
        <dbReference type="Google" id="ProtNLM"/>
    </source>
</evidence>
<proteinExistence type="predicted"/>
<dbReference type="AlphaFoldDB" id="A0A7D6AE20"/>
<dbReference type="PROSITE" id="PS51257">
    <property type="entry name" value="PROKAR_LIPOPROTEIN"/>
    <property type="match status" value="1"/>
</dbReference>
<dbReference type="RefSeq" id="WP_180690208.1">
    <property type="nucleotide sequence ID" value="NZ_CP059054.1"/>
</dbReference>
<evidence type="ECO:0000256" key="1">
    <source>
        <dbReference type="SAM" id="SignalP"/>
    </source>
</evidence>
<dbReference type="Proteomes" id="UP000510934">
    <property type="component" value="Plasmid pBS1142"/>
</dbReference>
<sequence>MNKSILILCVLASLTGCSTASVSGGGEFFALTGRNVVYRDLTRPVAVDNEPEQTNYVVLPFAAK</sequence>
<evidence type="ECO:0000313" key="2">
    <source>
        <dbReference type="EMBL" id="QLJ17421.1"/>
    </source>
</evidence>
<keyword evidence="1" id="KW-0732">Signal</keyword>
<accession>A0A7D6AE20</accession>
<reference evidence="2 3" key="1">
    <citation type="journal article" date="2009" name="Mikrobiologiia">
        <title>[Phenanthren biodegradation and interaction of Pseudomonas putida BS3701 and Burkholderia sp.BS3702 in plant rhizosphere].</title>
        <authorList>
            <person name="Ovchinnikova A.A."/>
            <person name="Vetrova A.A."/>
            <person name="Filonov A.E."/>
            <person name="Boronin A.M."/>
        </authorList>
    </citation>
    <scope>NUCLEOTIDE SEQUENCE [LARGE SCALE GENOMIC DNA]</scope>
    <source>
        <strain evidence="2 3">BS3701</strain>
        <plasmid evidence="3">pbs1142</plasmid>
    </source>
</reference>
<feature type="chain" id="PRO_5027976738" description="Lipoprotein" evidence="1">
    <location>
        <begin position="21"/>
        <end position="64"/>
    </location>
</feature>
<protein>
    <recommendedName>
        <fullName evidence="4">Lipoprotein</fullName>
    </recommendedName>
</protein>
<geneLocation type="plasmid" evidence="3">
    <name>pbs1142</name>
</geneLocation>